<keyword evidence="1" id="KW-0812">Transmembrane</keyword>
<keyword evidence="1" id="KW-0472">Membrane</keyword>
<dbReference type="Proteomes" id="UP000462014">
    <property type="component" value="Unassembled WGS sequence"/>
</dbReference>
<organism evidence="2 3">
    <name type="scientific">Mucilaginibacter arboris</name>
    <dbReference type="NCBI Taxonomy" id="2682090"/>
    <lineage>
        <taxon>Bacteria</taxon>
        <taxon>Pseudomonadati</taxon>
        <taxon>Bacteroidota</taxon>
        <taxon>Sphingobacteriia</taxon>
        <taxon>Sphingobacteriales</taxon>
        <taxon>Sphingobacteriaceae</taxon>
        <taxon>Mucilaginibacter</taxon>
    </lineage>
</organism>
<evidence type="ECO:0000256" key="1">
    <source>
        <dbReference type="SAM" id="Phobius"/>
    </source>
</evidence>
<reference evidence="2 3" key="1">
    <citation type="submission" date="2019-12" db="EMBL/GenBank/DDBJ databases">
        <title>Mucilaginibacter sp. HMF7410 genome sequencing and assembly.</title>
        <authorList>
            <person name="Kang H."/>
            <person name="Cha I."/>
            <person name="Kim H."/>
            <person name="Joh K."/>
        </authorList>
    </citation>
    <scope>NUCLEOTIDE SEQUENCE [LARGE SCALE GENOMIC DNA]</scope>
    <source>
        <strain evidence="2 3">HMF7410</strain>
    </source>
</reference>
<gene>
    <name evidence="2" type="ORF">GO621_06120</name>
</gene>
<name>A0A7K1SV35_9SPHI</name>
<dbReference type="EMBL" id="WPIK01000004">
    <property type="protein sequence ID" value="MVN21107.1"/>
    <property type="molecule type" value="Genomic_DNA"/>
</dbReference>
<dbReference type="AlphaFoldDB" id="A0A7K1SV35"/>
<keyword evidence="3" id="KW-1185">Reference proteome</keyword>
<proteinExistence type="predicted"/>
<evidence type="ECO:0000313" key="2">
    <source>
        <dbReference type="EMBL" id="MVN21107.1"/>
    </source>
</evidence>
<feature type="transmembrane region" description="Helical" evidence="1">
    <location>
        <begin position="67"/>
        <end position="90"/>
    </location>
</feature>
<accession>A0A7K1SV35</accession>
<comment type="caution">
    <text evidence="2">The sequence shown here is derived from an EMBL/GenBank/DDBJ whole genome shotgun (WGS) entry which is preliminary data.</text>
</comment>
<evidence type="ECO:0008006" key="4">
    <source>
        <dbReference type="Google" id="ProtNLM"/>
    </source>
</evidence>
<keyword evidence="1" id="KW-1133">Transmembrane helix</keyword>
<sequence>MQVSEIELFRILKDKVGEEEAKTLTEYIETKVEKQFEIKKDVLATKQDLAELKGEIRLEMANHKAEIIKWMFIFWVGQLAAMIAIAELIIKR</sequence>
<evidence type="ECO:0000313" key="3">
    <source>
        <dbReference type="Proteomes" id="UP000462014"/>
    </source>
</evidence>
<protein>
    <recommendedName>
        <fullName evidence="4">DUF1640 domain-containing protein</fullName>
    </recommendedName>
</protein>
<dbReference type="RefSeq" id="WP_157565161.1">
    <property type="nucleotide sequence ID" value="NZ_WPIK01000004.1"/>
</dbReference>